<feature type="transmembrane region" description="Helical" evidence="1">
    <location>
        <begin position="26"/>
        <end position="46"/>
    </location>
</feature>
<name>A0A127K783_9RHOO</name>
<feature type="transmembrane region" description="Helical" evidence="1">
    <location>
        <begin position="143"/>
        <end position="169"/>
    </location>
</feature>
<evidence type="ECO:0000256" key="1">
    <source>
        <dbReference type="SAM" id="Phobius"/>
    </source>
</evidence>
<dbReference type="InterPro" id="IPR047798">
    <property type="entry name" value="BPSS1780-like"/>
</dbReference>
<dbReference type="AlphaFoldDB" id="A0A127K783"/>
<sequence length="267" mass="28656">MQANQLPSQRGWAWLREGLQLWRRNPALLTFAAFGYLLTLVVISIVPLIGQLASSLIMPALSVGVLNACRAIDAGRKVGPDVLFSGFRTNLQALVTIGGIYLIGTLVVLFLVGLVDDGTLAQAMRSGEIDEQAAADSNLGFSLLVALLLSTPLMMAYWFAPMLAAWWKIPAPKAMFFSFYACLRNWRPFLAYAVGLLLFGAFVPGLVIGVLGLVSPTLATLASFPVPLILIPVLFASFFANARDVFGLPEGNAARVLTPSDNDATPD</sequence>
<keyword evidence="3" id="KW-1185">Reference proteome</keyword>
<dbReference type="KEGG" id="thu:AC731_013270"/>
<feature type="transmembrane region" description="Helical" evidence="1">
    <location>
        <begin position="93"/>
        <end position="115"/>
    </location>
</feature>
<evidence type="ECO:0000313" key="3">
    <source>
        <dbReference type="Proteomes" id="UP000036902"/>
    </source>
</evidence>
<feature type="transmembrane region" description="Helical" evidence="1">
    <location>
        <begin position="189"/>
        <end position="214"/>
    </location>
</feature>
<dbReference type="RefSeq" id="WP_048706783.1">
    <property type="nucleotide sequence ID" value="NZ_CP014646.1"/>
</dbReference>
<keyword evidence="1" id="KW-0812">Transmembrane</keyword>
<evidence type="ECO:0000313" key="2">
    <source>
        <dbReference type="EMBL" id="AMO37823.1"/>
    </source>
</evidence>
<dbReference type="STRING" id="1134435.AC731_013270"/>
<evidence type="ECO:0008006" key="4">
    <source>
        <dbReference type="Google" id="ProtNLM"/>
    </source>
</evidence>
<protein>
    <recommendedName>
        <fullName evidence="4">Transmembrane protein</fullName>
    </recommendedName>
</protein>
<dbReference type="Proteomes" id="UP000036902">
    <property type="component" value="Chromosome"/>
</dbReference>
<feature type="transmembrane region" description="Helical" evidence="1">
    <location>
        <begin position="220"/>
        <end position="240"/>
    </location>
</feature>
<accession>A0A127K783</accession>
<keyword evidence="1" id="KW-0472">Membrane</keyword>
<proteinExistence type="predicted"/>
<organism evidence="2 3">
    <name type="scientific">Thauera humireducens</name>
    <dbReference type="NCBI Taxonomy" id="1134435"/>
    <lineage>
        <taxon>Bacteria</taxon>
        <taxon>Pseudomonadati</taxon>
        <taxon>Pseudomonadota</taxon>
        <taxon>Betaproteobacteria</taxon>
        <taxon>Rhodocyclales</taxon>
        <taxon>Zoogloeaceae</taxon>
        <taxon>Thauera</taxon>
    </lineage>
</organism>
<keyword evidence="1" id="KW-1133">Transmembrane helix</keyword>
<gene>
    <name evidence="2" type="ORF">AC731_013270</name>
</gene>
<reference evidence="3" key="1">
    <citation type="submission" date="2016-03" db="EMBL/GenBank/DDBJ databases">
        <authorList>
            <person name="Ma C."/>
            <person name="Zhou S."/>
            <person name="Yang G."/>
        </authorList>
    </citation>
    <scope>NUCLEOTIDE SEQUENCE [LARGE SCALE GENOMIC DNA]</scope>
    <source>
        <strain evidence="3">SgZ-1</strain>
    </source>
</reference>
<dbReference type="EMBL" id="CP014646">
    <property type="protein sequence ID" value="AMO37823.1"/>
    <property type="molecule type" value="Genomic_DNA"/>
</dbReference>
<dbReference type="NCBIfam" id="NF041043">
    <property type="entry name" value="BPSS1780_fam"/>
    <property type="match status" value="1"/>
</dbReference>